<dbReference type="KEGG" id="lem:LEN_2544"/>
<gene>
    <name evidence="1" type="ORF">LEN_2544</name>
</gene>
<organism evidence="1 2">
    <name type="scientific">Lysobacter enzymogenes</name>
    <dbReference type="NCBI Taxonomy" id="69"/>
    <lineage>
        <taxon>Bacteria</taxon>
        <taxon>Pseudomonadati</taxon>
        <taxon>Pseudomonadota</taxon>
        <taxon>Gammaproteobacteria</taxon>
        <taxon>Lysobacterales</taxon>
        <taxon>Lysobacteraceae</taxon>
        <taxon>Lysobacter</taxon>
    </lineage>
</organism>
<proteinExistence type="predicted"/>
<dbReference type="Proteomes" id="UP000218824">
    <property type="component" value="Chromosome"/>
</dbReference>
<dbReference type="RefSeq" id="WP_096378459.1">
    <property type="nucleotide sequence ID" value="NZ_AP014940.1"/>
</dbReference>
<evidence type="ECO:0000313" key="2">
    <source>
        <dbReference type="Proteomes" id="UP000218824"/>
    </source>
</evidence>
<protein>
    <submittedName>
        <fullName evidence="1">Uncharacterized protein</fullName>
    </submittedName>
</protein>
<name>A0AAU9AH46_LYSEN</name>
<reference evidence="1 2" key="1">
    <citation type="journal article" date="2017" name="DNA Res.">
        <title>Complete genome sequence and expression profile of the commercial lytic enzyme producer Lysobacter enzymogenes M497-1.</title>
        <authorList>
            <person name="Takami H."/>
            <person name="Toyoda A."/>
            <person name="Uchiyama I."/>
            <person name="Itoh T."/>
            <person name="Takaki Y."/>
            <person name="Arai W."/>
            <person name="Nishi S."/>
            <person name="Kawai M."/>
            <person name="Shinya K."/>
            <person name="Ikeda H."/>
        </authorList>
    </citation>
    <scope>NUCLEOTIDE SEQUENCE [LARGE SCALE GENOMIC DNA]</scope>
    <source>
        <strain evidence="1 2">M497-1</strain>
    </source>
</reference>
<dbReference type="EMBL" id="AP014940">
    <property type="protein sequence ID" value="BAV98031.1"/>
    <property type="molecule type" value="Genomic_DNA"/>
</dbReference>
<dbReference type="AlphaFoldDB" id="A0AAU9AH46"/>
<sequence>MSPPATNDELVRQRAFDIDAQRHYWKQNPDLLPDADLFSPCELDSAVSLGIESAVRGRAPAEAQEALRATYYRLVALPMASWSCVLAVISAVHQRAMSFPQVRAQADAGPAIGSASAARDALDWLRGASPQLRLRLR</sequence>
<accession>A0AAU9AH46</accession>
<dbReference type="GeneID" id="83064391"/>
<evidence type="ECO:0000313" key="1">
    <source>
        <dbReference type="EMBL" id="BAV98031.1"/>
    </source>
</evidence>